<feature type="region of interest" description="Disordered" evidence="1">
    <location>
        <begin position="309"/>
        <end position="348"/>
    </location>
</feature>
<comment type="caution">
    <text evidence="3">The sequence shown here is derived from an EMBL/GenBank/DDBJ whole genome shotgun (WGS) entry which is preliminary data.</text>
</comment>
<feature type="region of interest" description="Disordered" evidence="1">
    <location>
        <begin position="161"/>
        <end position="199"/>
    </location>
</feature>
<dbReference type="AlphaFoldDB" id="A0AAD5SXS0"/>
<dbReference type="InterPro" id="IPR036638">
    <property type="entry name" value="HLH_DNA-bd_sf"/>
</dbReference>
<reference evidence="3" key="1">
    <citation type="submission" date="2020-05" db="EMBL/GenBank/DDBJ databases">
        <title>Phylogenomic resolution of chytrid fungi.</title>
        <authorList>
            <person name="Stajich J.E."/>
            <person name="Amses K."/>
            <person name="Simmons R."/>
            <person name="Seto K."/>
            <person name="Myers J."/>
            <person name="Bonds A."/>
            <person name="Quandt C.A."/>
            <person name="Barry K."/>
            <person name="Liu P."/>
            <person name="Grigoriev I."/>
            <person name="Longcore J.E."/>
            <person name="James T.Y."/>
        </authorList>
    </citation>
    <scope>NUCLEOTIDE SEQUENCE</scope>
    <source>
        <strain evidence="3">JEL0513</strain>
    </source>
</reference>
<dbReference type="EMBL" id="JADGJH010001216">
    <property type="protein sequence ID" value="KAJ3116643.1"/>
    <property type="molecule type" value="Genomic_DNA"/>
</dbReference>
<evidence type="ECO:0000313" key="4">
    <source>
        <dbReference type="Proteomes" id="UP001211907"/>
    </source>
</evidence>
<feature type="region of interest" description="Disordered" evidence="1">
    <location>
        <begin position="266"/>
        <end position="294"/>
    </location>
</feature>
<name>A0AAD5SXS0_9FUNG</name>
<organism evidence="3 4">
    <name type="scientific">Physocladia obscura</name>
    <dbReference type="NCBI Taxonomy" id="109957"/>
    <lineage>
        <taxon>Eukaryota</taxon>
        <taxon>Fungi</taxon>
        <taxon>Fungi incertae sedis</taxon>
        <taxon>Chytridiomycota</taxon>
        <taxon>Chytridiomycota incertae sedis</taxon>
        <taxon>Chytridiomycetes</taxon>
        <taxon>Chytridiales</taxon>
        <taxon>Chytriomycetaceae</taxon>
        <taxon>Physocladia</taxon>
    </lineage>
</organism>
<dbReference type="PROSITE" id="PS50888">
    <property type="entry name" value="BHLH"/>
    <property type="match status" value="1"/>
</dbReference>
<dbReference type="Gene3D" id="4.10.280.10">
    <property type="entry name" value="Helix-loop-helix DNA-binding domain"/>
    <property type="match status" value="1"/>
</dbReference>
<evidence type="ECO:0000256" key="1">
    <source>
        <dbReference type="SAM" id="MobiDB-lite"/>
    </source>
</evidence>
<proteinExistence type="predicted"/>
<dbReference type="InterPro" id="IPR011598">
    <property type="entry name" value="bHLH_dom"/>
</dbReference>
<evidence type="ECO:0000259" key="2">
    <source>
        <dbReference type="PROSITE" id="PS50888"/>
    </source>
</evidence>
<protein>
    <recommendedName>
        <fullName evidence="2">BHLH domain-containing protein</fullName>
    </recommendedName>
</protein>
<feature type="compositionally biased region" description="Low complexity" evidence="1">
    <location>
        <begin position="309"/>
        <end position="318"/>
    </location>
</feature>
<feature type="compositionally biased region" description="Low complexity" evidence="1">
    <location>
        <begin position="269"/>
        <end position="293"/>
    </location>
</feature>
<feature type="region of interest" description="Disordered" evidence="1">
    <location>
        <begin position="1"/>
        <end position="23"/>
    </location>
</feature>
<feature type="compositionally biased region" description="Polar residues" evidence="1">
    <location>
        <begin position="334"/>
        <end position="345"/>
    </location>
</feature>
<accession>A0AAD5SXS0</accession>
<keyword evidence="4" id="KW-1185">Reference proteome</keyword>
<dbReference type="SUPFAM" id="SSF47459">
    <property type="entry name" value="HLH, helix-loop-helix DNA-binding domain"/>
    <property type="match status" value="1"/>
</dbReference>
<sequence>MQGDVLPAQKQQDQTTGKKYERDNFDNSDRLCHAIKVGFVECIPQEQSSNRGEAVNQLAKIREQWEVDKQVERLTVEEVFYPKLVEALWKSNGVIVGGNGEKLFDVFEDSRIQEAELNQMDANEFADRKAHHNSTERARRETLNASFWRMAMLVPSLRAMMERTEREREREREREGEHGLERERERDGEAPEKDKAGASVLLPASKLSILHETCQHIQTLTTQLAAADQKCFALVAELHRICGLTGLQPDLQAFDVDAEEPVRMTRATKPQAYQAQLKQQPYPQQQQQQQQQLTHPYPHCLHQQMAQQSFVPSVQSPQQRKRNRSPSPSPLLGDSTSDNNATVSPLTPPQNICAIESTAASSPLSLRTAMAVTTIATAALAPTTTISSFPSAVLTPPQSLSLANESGAPLILPPPPASLICMGPVCFRQNMPTLSPPPVMLITVETTGAAQGQHHERVLGKGGRRKGSLNVKTLVSSSAKKRHLALLAEVGGSGSGSGGTRKANVTATMPVTTAAAGGTMMVGKTVSAIAPPVFVRLPLAKNMNN</sequence>
<feature type="domain" description="BHLH" evidence="2">
    <location>
        <begin position="127"/>
        <end position="220"/>
    </location>
</feature>
<gene>
    <name evidence="3" type="ORF">HK100_001008</name>
</gene>
<evidence type="ECO:0000313" key="3">
    <source>
        <dbReference type="EMBL" id="KAJ3116643.1"/>
    </source>
</evidence>
<feature type="compositionally biased region" description="Basic and acidic residues" evidence="1">
    <location>
        <begin position="161"/>
        <end position="196"/>
    </location>
</feature>
<dbReference type="Proteomes" id="UP001211907">
    <property type="component" value="Unassembled WGS sequence"/>
</dbReference>
<dbReference type="GO" id="GO:0046983">
    <property type="term" value="F:protein dimerization activity"/>
    <property type="evidence" value="ECO:0007669"/>
    <property type="project" value="InterPro"/>
</dbReference>